<evidence type="ECO:0000256" key="2">
    <source>
        <dbReference type="ARBA" id="ARBA00022679"/>
    </source>
</evidence>
<evidence type="ECO:0000313" key="5">
    <source>
        <dbReference type="EMBL" id="MBC8543007.1"/>
    </source>
</evidence>
<keyword evidence="6" id="KW-1185">Reference proteome</keyword>
<dbReference type="InterPro" id="IPR050306">
    <property type="entry name" value="PfkB_Carbo_kinase"/>
</dbReference>
<keyword evidence="2" id="KW-0808">Transferase</keyword>
<feature type="domain" description="Carbohydrate kinase PfkB" evidence="4">
    <location>
        <begin position="15"/>
        <end position="311"/>
    </location>
</feature>
<dbReference type="SUPFAM" id="SSF53613">
    <property type="entry name" value="Ribokinase-like"/>
    <property type="match status" value="1"/>
</dbReference>
<dbReference type="Pfam" id="PF00294">
    <property type="entry name" value="PfkB"/>
    <property type="match status" value="1"/>
</dbReference>
<dbReference type="GO" id="GO:0016301">
    <property type="term" value="F:kinase activity"/>
    <property type="evidence" value="ECO:0007669"/>
    <property type="project" value="UniProtKB-KW"/>
</dbReference>
<reference evidence="5" key="1">
    <citation type="submission" date="2020-08" db="EMBL/GenBank/DDBJ databases">
        <title>Genome public.</title>
        <authorList>
            <person name="Liu C."/>
            <person name="Sun Q."/>
        </authorList>
    </citation>
    <scope>NUCLEOTIDE SEQUENCE</scope>
    <source>
        <strain evidence="5">NSJ-32</strain>
    </source>
</reference>
<dbReference type="Gene3D" id="3.40.1190.20">
    <property type="match status" value="1"/>
</dbReference>
<proteinExistence type="inferred from homology"/>
<evidence type="ECO:0000256" key="1">
    <source>
        <dbReference type="ARBA" id="ARBA00010688"/>
    </source>
</evidence>
<keyword evidence="3 5" id="KW-0418">Kinase</keyword>
<evidence type="ECO:0000313" key="6">
    <source>
        <dbReference type="Proteomes" id="UP000657006"/>
    </source>
</evidence>
<comment type="caution">
    <text evidence="5">The sequence shown here is derived from an EMBL/GenBank/DDBJ whole genome shotgun (WGS) entry which is preliminary data.</text>
</comment>
<dbReference type="PANTHER" id="PTHR43085:SF57">
    <property type="entry name" value="CARBOHYDRATE KINASE PFKB DOMAIN-CONTAINING PROTEIN"/>
    <property type="match status" value="1"/>
</dbReference>
<dbReference type="EMBL" id="JACRSQ010000006">
    <property type="protein sequence ID" value="MBC8543007.1"/>
    <property type="molecule type" value="Genomic_DNA"/>
</dbReference>
<name>A0A926DSL5_9FIRM</name>
<gene>
    <name evidence="5" type="ORF">H8730_05565</name>
</gene>
<evidence type="ECO:0000256" key="3">
    <source>
        <dbReference type="ARBA" id="ARBA00022777"/>
    </source>
</evidence>
<organism evidence="5 6">
    <name type="scientific">Bianquea renquensis</name>
    <dbReference type="NCBI Taxonomy" id="2763661"/>
    <lineage>
        <taxon>Bacteria</taxon>
        <taxon>Bacillati</taxon>
        <taxon>Bacillota</taxon>
        <taxon>Clostridia</taxon>
        <taxon>Eubacteriales</taxon>
        <taxon>Bianqueaceae</taxon>
        <taxon>Bianquea</taxon>
    </lineage>
</organism>
<dbReference type="InterPro" id="IPR011611">
    <property type="entry name" value="PfkB_dom"/>
</dbReference>
<dbReference type="InterPro" id="IPR029056">
    <property type="entry name" value="Ribokinase-like"/>
</dbReference>
<dbReference type="CDD" id="cd01166">
    <property type="entry name" value="KdgK"/>
    <property type="match status" value="1"/>
</dbReference>
<dbReference type="RefSeq" id="WP_177720320.1">
    <property type="nucleotide sequence ID" value="NZ_JACRSQ010000006.1"/>
</dbReference>
<dbReference type="Proteomes" id="UP000657006">
    <property type="component" value="Unassembled WGS sequence"/>
</dbReference>
<sequence length="344" mass="38443">MVTIDKQREFSAVGFGEVMLRLSPSGKERISQGETFEKRAGGSELNVVSGISMLGLRTGLITKLPDNEIGKFVKNQVRFCGVSDDCVVYDTSDDARLGVYYYEGGVYPRRPSVVYDRKASSINTLSVEEIDPAIYEKAQLFHTSGISLALSPTCRSTALEVIRRFKERGTLISFDVNYRASLWSEDEARRTIEALLPSVDILFVSEESSRRMFRKTGDLEDIMKRYAQDYGVSMVATTARQVTSPTRHTFGSTLYDAQEDRFYREEPYRDIEVVDRVGSGDAYLAGALYGLLQYQDCQRAVEFGNAMSAVKNTIPGDLPASDAEEIKMIIAAHQSKGPQSEMKR</sequence>
<evidence type="ECO:0000259" key="4">
    <source>
        <dbReference type="Pfam" id="PF00294"/>
    </source>
</evidence>
<accession>A0A926DSL5</accession>
<dbReference type="AlphaFoldDB" id="A0A926DSL5"/>
<dbReference type="PANTHER" id="PTHR43085">
    <property type="entry name" value="HEXOKINASE FAMILY MEMBER"/>
    <property type="match status" value="1"/>
</dbReference>
<comment type="similarity">
    <text evidence="1">Belongs to the carbohydrate kinase PfkB family.</text>
</comment>
<protein>
    <submittedName>
        <fullName evidence="5">Sugar kinase</fullName>
    </submittedName>
</protein>